<evidence type="ECO:0000313" key="3">
    <source>
        <dbReference type="EMBL" id="GJJ09564.1"/>
    </source>
</evidence>
<evidence type="ECO:0000256" key="2">
    <source>
        <dbReference type="SAM" id="Phobius"/>
    </source>
</evidence>
<feature type="transmembrane region" description="Helical" evidence="2">
    <location>
        <begin position="295"/>
        <end position="313"/>
    </location>
</feature>
<dbReference type="PANTHER" id="PTHR34391:SF2">
    <property type="entry name" value="TRP C-TERMINAL DOMAIN-CONTAINING PROTEIN"/>
    <property type="match status" value="1"/>
</dbReference>
<keyword evidence="2" id="KW-0812">Transmembrane</keyword>
<feature type="region of interest" description="Disordered" evidence="1">
    <location>
        <begin position="573"/>
        <end position="597"/>
    </location>
</feature>
<feature type="transmembrane region" description="Helical" evidence="2">
    <location>
        <begin position="24"/>
        <end position="45"/>
    </location>
</feature>
<feature type="transmembrane region" description="Helical" evidence="2">
    <location>
        <begin position="489"/>
        <end position="507"/>
    </location>
</feature>
<keyword evidence="4" id="KW-1185">Reference proteome</keyword>
<feature type="transmembrane region" description="Helical" evidence="2">
    <location>
        <begin position="519"/>
        <end position="544"/>
    </location>
</feature>
<dbReference type="Proteomes" id="UP001050691">
    <property type="component" value="Unassembled WGS sequence"/>
</dbReference>
<evidence type="ECO:0000256" key="1">
    <source>
        <dbReference type="SAM" id="MobiDB-lite"/>
    </source>
</evidence>
<keyword evidence="2" id="KW-1133">Transmembrane helix</keyword>
<accession>A0AAV5AA08</accession>
<proteinExistence type="predicted"/>
<feature type="compositionally biased region" description="Basic and acidic residues" evidence="1">
    <location>
        <begin position="648"/>
        <end position="658"/>
    </location>
</feature>
<dbReference type="GO" id="GO:0005794">
    <property type="term" value="C:Golgi apparatus"/>
    <property type="evidence" value="ECO:0007669"/>
    <property type="project" value="TreeGrafter"/>
</dbReference>
<sequence>MPVLWTTWTNLNSKAKLIWSRLTLSWITIIYFTVAIVHCFVQVGLQSNAFAINALAANGLSSLLSMAYDGNETEGFAVLSGGTLKICYQVPNTIDTSTCPVIWKMGGSSDMSSGIDMNYMTGQQPNVGTSTTVLASVTSDSTPSRTISRASKPTQLTSHANTTFMISSSPEVTGNTSSSGTPSPTVTIIIIQPSQNVNDEDENGDGESGAATSTVSQLNNTNQDIDPLEQIVQELQRPSRREIEATPISEPSGDIIGVSVTGIPGSDKVIQLSSSCVKTLIYPAQTLDNTKREDITLIGFQVWVLGLSLVALLNESIPHLFASMVTQFLVAIWTIVQIFQTEHFRRQLITFSADSACNPSDILGPYWHNREMAEIASATLNGIVFVLNAFLHYNLMKLFGWQTFKRLGASLTINRIYKLVLIQSIAIQMALFFMVSTAALWIDQLYNGAVGHLATLGKVYKAGAIIMFVLLIPWLALGWFTIRREMRKAFLIFLLLNMVFVGLWAGIFDSTSFRWTFVLWPFFAVMVCVSGTLMLTTLVLGIICRLNFGKGLTRYLGVLEPLNEGEYPDMEINSPEKVDFPDLSRSSSVSSGADRFQPPTILVTDGTDNKLASTRTLSISSELSKLDLTRTLSQSSDASGTTNGAGSRTDKSRRWVIE</sequence>
<feature type="compositionally biased region" description="Polar residues" evidence="1">
    <location>
        <begin position="631"/>
        <end position="646"/>
    </location>
</feature>
<dbReference type="PANTHER" id="PTHR34391">
    <property type="entry name" value="UPF0658 GOLGI APPARATUS MEMBRANE PROTEIN C1952.10C-RELATED"/>
    <property type="match status" value="1"/>
</dbReference>
<dbReference type="AlphaFoldDB" id="A0AAV5AA08"/>
<gene>
    <name evidence="3" type="ORF">Clacol_003787</name>
</gene>
<evidence type="ECO:0000313" key="4">
    <source>
        <dbReference type="Proteomes" id="UP001050691"/>
    </source>
</evidence>
<protein>
    <submittedName>
        <fullName evidence="3">Uncharacterized protein</fullName>
    </submittedName>
</protein>
<feature type="transmembrane region" description="Helical" evidence="2">
    <location>
        <begin position="416"/>
        <end position="442"/>
    </location>
</feature>
<feature type="transmembrane region" description="Helical" evidence="2">
    <location>
        <begin position="462"/>
        <end position="482"/>
    </location>
</feature>
<feature type="transmembrane region" description="Helical" evidence="2">
    <location>
        <begin position="320"/>
        <end position="339"/>
    </location>
</feature>
<feature type="region of interest" description="Disordered" evidence="1">
    <location>
        <begin position="631"/>
        <end position="658"/>
    </location>
</feature>
<dbReference type="InterPro" id="IPR040410">
    <property type="entry name" value="UPF0658_Golgi"/>
</dbReference>
<feature type="compositionally biased region" description="Polar residues" evidence="1">
    <location>
        <begin position="210"/>
        <end position="224"/>
    </location>
</feature>
<name>A0AAV5AA08_9AGAM</name>
<feature type="region of interest" description="Disordered" evidence="1">
    <location>
        <begin position="195"/>
        <end position="225"/>
    </location>
</feature>
<dbReference type="EMBL" id="BPWL01000004">
    <property type="protein sequence ID" value="GJJ09564.1"/>
    <property type="molecule type" value="Genomic_DNA"/>
</dbReference>
<reference evidence="3" key="1">
    <citation type="submission" date="2021-10" db="EMBL/GenBank/DDBJ databases">
        <title>De novo Genome Assembly of Clathrus columnatus (Basidiomycota, Fungi) Using Illumina and Nanopore Sequence Data.</title>
        <authorList>
            <person name="Ogiso-Tanaka E."/>
            <person name="Itagaki H."/>
            <person name="Hosoya T."/>
            <person name="Hosaka K."/>
        </authorList>
    </citation>
    <scope>NUCLEOTIDE SEQUENCE</scope>
    <source>
        <strain evidence="3">MO-923</strain>
    </source>
</reference>
<keyword evidence="2" id="KW-0472">Membrane</keyword>
<comment type="caution">
    <text evidence="3">The sequence shown here is derived from an EMBL/GenBank/DDBJ whole genome shotgun (WGS) entry which is preliminary data.</text>
</comment>
<organism evidence="3 4">
    <name type="scientific">Clathrus columnatus</name>
    <dbReference type="NCBI Taxonomy" id="1419009"/>
    <lineage>
        <taxon>Eukaryota</taxon>
        <taxon>Fungi</taxon>
        <taxon>Dikarya</taxon>
        <taxon>Basidiomycota</taxon>
        <taxon>Agaricomycotina</taxon>
        <taxon>Agaricomycetes</taxon>
        <taxon>Phallomycetidae</taxon>
        <taxon>Phallales</taxon>
        <taxon>Clathraceae</taxon>
        <taxon>Clathrus</taxon>
    </lineage>
</organism>